<sequence>MRPQDRLAKTGEVEKMTKRRFTRPDGTVYAVTLEHRPGGGLVYTRLAKERHKCWRPQGWAFDKPGLEWAVGQGAQWLEIQTEAAVYRCPTSTLVEAIEVNFGAGPQILVPLEHWTITKKKCPPAGQQERFTQLAFEW</sequence>
<evidence type="ECO:0000313" key="2">
    <source>
        <dbReference type="Proteomes" id="UP000184196"/>
    </source>
</evidence>
<dbReference type="AlphaFoldDB" id="A0A1M5D193"/>
<proteinExistence type="predicted"/>
<organism evidence="1 2">
    <name type="scientific">Desulfofundulus australicus DSM 11792</name>
    <dbReference type="NCBI Taxonomy" id="1121425"/>
    <lineage>
        <taxon>Bacteria</taxon>
        <taxon>Bacillati</taxon>
        <taxon>Bacillota</taxon>
        <taxon>Clostridia</taxon>
        <taxon>Eubacteriales</taxon>
        <taxon>Peptococcaceae</taxon>
        <taxon>Desulfofundulus</taxon>
    </lineage>
</organism>
<dbReference type="EMBL" id="FQUW01000043">
    <property type="protein sequence ID" value="SHF60789.1"/>
    <property type="molecule type" value="Genomic_DNA"/>
</dbReference>
<evidence type="ECO:0000313" key="1">
    <source>
        <dbReference type="EMBL" id="SHF60789.1"/>
    </source>
</evidence>
<name>A0A1M5D193_9FIRM</name>
<dbReference type="RefSeq" id="WP_131821635.1">
    <property type="nucleotide sequence ID" value="NZ_FQUW01000043.1"/>
</dbReference>
<keyword evidence="2" id="KW-1185">Reference proteome</keyword>
<dbReference type="Proteomes" id="UP000184196">
    <property type="component" value="Unassembled WGS sequence"/>
</dbReference>
<gene>
    <name evidence="1" type="ORF">SAMN02745218_02696</name>
</gene>
<protein>
    <submittedName>
        <fullName evidence="1">Uncharacterized protein</fullName>
    </submittedName>
</protein>
<accession>A0A1M5D193</accession>
<reference evidence="2" key="1">
    <citation type="submission" date="2016-11" db="EMBL/GenBank/DDBJ databases">
        <authorList>
            <person name="Varghese N."/>
            <person name="Submissions S."/>
        </authorList>
    </citation>
    <scope>NUCLEOTIDE SEQUENCE [LARGE SCALE GENOMIC DNA]</scope>
    <source>
        <strain evidence="2">DSM 11792</strain>
    </source>
</reference>